<dbReference type="RefSeq" id="WP_274269076.1">
    <property type="nucleotide sequence ID" value="NZ_CP117880.1"/>
</dbReference>
<keyword evidence="3" id="KW-0238">DNA-binding</keyword>
<dbReference type="Proteomes" id="UP001221558">
    <property type="component" value="Chromosome"/>
</dbReference>
<evidence type="ECO:0000256" key="3">
    <source>
        <dbReference type="ARBA" id="ARBA00023125"/>
    </source>
</evidence>
<dbReference type="GO" id="GO:0004519">
    <property type="term" value="F:endonuclease activity"/>
    <property type="evidence" value="ECO:0007669"/>
    <property type="project" value="UniProtKB-KW"/>
</dbReference>
<dbReference type="Gene3D" id="3.90.220.20">
    <property type="entry name" value="DNA methylase specificity domains"/>
    <property type="match status" value="2"/>
</dbReference>
<dbReference type="InterPro" id="IPR000055">
    <property type="entry name" value="Restrct_endonuc_typeI_TRD"/>
</dbReference>
<name>A0ABY7WL97_9SPHI</name>
<dbReference type="CDD" id="cd17289">
    <property type="entry name" value="RMtype1_S_BamJRS5ORF1993P-TRD1-CR1_like"/>
    <property type="match status" value="1"/>
</dbReference>
<dbReference type="InterPro" id="IPR052021">
    <property type="entry name" value="Type-I_RS_S_subunit"/>
</dbReference>
<dbReference type="CDD" id="cd17273">
    <property type="entry name" value="RMtype1_S_EcoJA69PI-TRD1-CR1_like"/>
    <property type="match status" value="1"/>
</dbReference>
<gene>
    <name evidence="5" type="ORF">PQ465_08305</name>
</gene>
<dbReference type="PANTHER" id="PTHR30408">
    <property type="entry name" value="TYPE-1 RESTRICTION ENZYME ECOKI SPECIFICITY PROTEIN"/>
    <property type="match status" value="1"/>
</dbReference>
<keyword evidence="5" id="KW-0540">Nuclease</keyword>
<dbReference type="InterPro" id="IPR044946">
    <property type="entry name" value="Restrct_endonuc_typeI_TRD_sf"/>
</dbReference>
<accession>A0ABY7WL97</accession>
<dbReference type="Pfam" id="PF01420">
    <property type="entry name" value="Methylase_S"/>
    <property type="match status" value="2"/>
</dbReference>
<protein>
    <submittedName>
        <fullName evidence="5">Restriction endonuclease subunit S</fullName>
        <ecNumber evidence="5">3.1.21.-</ecNumber>
    </submittedName>
</protein>
<dbReference type="EC" id="3.1.21.-" evidence="5"/>
<dbReference type="PANTHER" id="PTHR30408:SF13">
    <property type="entry name" value="TYPE I RESTRICTION ENZYME HINDI SPECIFICITY SUBUNIT"/>
    <property type="match status" value="1"/>
</dbReference>
<dbReference type="SUPFAM" id="SSF116734">
    <property type="entry name" value="DNA methylase specificity domain"/>
    <property type="match status" value="2"/>
</dbReference>
<dbReference type="GO" id="GO:0016787">
    <property type="term" value="F:hydrolase activity"/>
    <property type="evidence" value="ECO:0007669"/>
    <property type="project" value="UniProtKB-KW"/>
</dbReference>
<evidence type="ECO:0000259" key="4">
    <source>
        <dbReference type="Pfam" id="PF01420"/>
    </source>
</evidence>
<feature type="domain" description="Type I restriction modification DNA specificity" evidence="4">
    <location>
        <begin position="4"/>
        <end position="187"/>
    </location>
</feature>
<keyword evidence="6" id="KW-1185">Reference proteome</keyword>
<evidence type="ECO:0000313" key="5">
    <source>
        <dbReference type="EMBL" id="WDF70367.1"/>
    </source>
</evidence>
<evidence type="ECO:0000256" key="1">
    <source>
        <dbReference type="ARBA" id="ARBA00010923"/>
    </source>
</evidence>
<sequence length="399" mass="45581">MENRGWREYKLEEVMTITSSKRIFYEEYVQTGVPFYRSKEVIDLFNRRDIQTELFISEKKFDEIKNKFGVPSEDDILLTSVGSLGIPYLVTNSDKFYFKDGNLTWLKDIDKNILHPIFIYIWITSQIGKQKLEEISIGSTQAALTISGLKSIEITLPPLPEQKAIASVLSSLDDKIDLLHQQNQTLEALGESLFRQWFIEEAKEDWEEDTLDNILTVKGGTTPSTSESSYWNGTINWTSPRDITNLSGIYLFDTERKITEVGLSRISSGLLPKGTLLMTSRAPVGVLAFSEVPIAINQGYIAILDNKGYSKEFIYLWLKTNIDLVHSFSNGSTFMEISKSSFKSIQLLLPSKEIINEFDLIVKRYFEKIKANSKQIQILSNLRDTLLPKLMSGEIRVKH</sequence>
<keyword evidence="5" id="KW-0255">Endonuclease</keyword>
<comment type="similarity">
    <text evidence="1">Belongs to the type-I restriction system S methylase family.</text>
</comment>
<evidence type="ECO:0000313" key="6">
    <source>
        <dbReference type="Proteomes" id="UP001221558"/>
    </source>
</evidence>
<dbReference type="Gene3D" id="1.10.287.1120">
    <property type="entry name" value="Bipartite methylase S protein"/>
    <property type="match status" value="1"/>
</dbReference>
<keyword evidence="5" id="KW-0378">Hydrolase</keyword>
<reference evidence="5 6" key="1">
    <citation type="submission" date="2023-02" db="EMBL/GenBank/DDBJ databases">
        <title>Genome sequence of Sphingobacterium sp. KACC 22765.</title>
        <authorList>
            <person name="Kim S."/>
            <person name="Heo J."/>
            <person name="Kwon S.-W."/>
        </authorList>
    </citation>
    <scope>NUCLEOTIDE SEQUENCE [LARGE SCALE GENOMIC DNA]</scope>
    <source>
        <strain evidence="5 6">KACC 22765</strain>
    </source>
</reference>
<proteinExistence type="inferred from homology"/>
<keyword evidence="2" id="KW-0680">Restriction system</keyword>
<evidence type="ECO:0000256" key="2">
    <source>
        <dbReference type="ARBA" id="ARBA00022747"/>
    </source>
</evidence>
<organism evidence="5 6">
    <name type="scientific">Sphingobacterium oryzagri</name>
    <dbReference type="NCBI Taxonomy" id="3025669"/>
    <lineage>
        <taxon>Bacteria</taxon>
        <taxon>Pseudomonadati</taxon>
        <taxon>Bacteroidota</taxon>
        <taxon>Sphingobacteriia</taxon>
        <taxon>Sphingobacteriales</taxon>
        <taxon>Sphingobacteriaceae</taxon>
        <taxon>Sphingobacterium</taxon>
    </lineage>
</organism>
<feature type="domain" description="Type I restriction modification DNA specificity" evidence="4">
    <location>
        <begin position="204"/>
        <end position="367"/>
    </location>
</feature>
<dbReference type="EMBL" id="CP117880">
    <property type="protein sequence ID" value="WDF70367.1"/>
    <property type="molecule type" value="Genomic_DNA"/>
</dbReference>